<evidence type="ECO:0000256" key="5">
    <source>
        <dbReference type="ARBA" id="ARBA00023136"/>
    </source>
</evidence>
<dbReference type="InterPro" id="IPR000620">
    <property type="entry name" value="EamA_dom"/>
</dbReference>
<evidence type="ECO:0000256" key="4">
    <source>
        <dbReference type="ARBA" id="ARBA00022989"/>
    </source>
</evidence>
<dbReference type="GO" id="GO:0022857">
    <property type="term" value="F:transmembrane transporter activity"/>
    <property type="evidence" value="ECO:0007669"/>
    <property type="project" value="InterPro"/>
</dbReference>
<feature type="transmembrane region" description="Helical" evidence="6">
    <location>
        <begin position="213"/>
        <end position="234"/>
    </location>
</feature>
<reference evidence="9" key="1">
    <citation type="submission" date="2025-08" db="UniProtKB">
        <authorList>
            <consortium name="RefSeq"/>
        </authorList>
    </citation>
    <scope>IDENTIFICATION</scope>
</reference>
<feature type="transmembrane region" description="Helical" evidence="6">
    <location>
        <begin position="246"/>
        <end position="266"/>
    </location>
</feature>
<feature type="domain" description="EamA" evidence="7">
    <location>
        <begin position="6"/>
        <end position="133"/>
    </location>
</feature>
<protein>
    <recommendedName>
        <fullName evidence="6">WAT1-related protein</fullName>
    </recommendedName>
</protein>
<dbReference type="GO" id="GO:0016020">
    <property type="term" value="C:membrane"/>
    <property type="evidence" value="ECO:0007669"/>
    <property type="project" value="UniProtKB-SubCell"/>
</dbReference>
<evidence type="ECO:0000259" key="7">
    <source>
        <dbReference type="Pfam" id="PF00892"/>
    </source>
</evidence>
<dbReference type="GeneID" id="105038020"/>
<dbReference type="FunCoup" id="A0A6I9QR05">
    <property type="interactions" value="22"/>
</dbReference>
<evidence type="ECO:0000256" key="3">
    <source>
        <dbReference type="ARBA" id="ARBA00022692"/>
    </source>
</evidence>
<dbReference type="OrthoDB" id="1718296at2759"/>
<dbReference type="PANTHER" id="PTHR31218">
    <property type="entry name" value="WAT1-RELATED PROTEIN"/>
    <property type="match status" value="1"/>
</dbReference>
<organism evidence="8 9">
    <name type="scientific">Elaeis guineensis var. tenera</name>
    <name type="common">Oil palm</name>
    <dbReference type="NCBI Taxonomy" id="51953"/>
    <lineage>
        <taxon>Eukaryota</taxon>
        <taxon>Viridiplantae</taxon>
        <taxon>Streptophyta</taxon>
        <taxon>Embryophyta</taxon>
        <taxon>Tracheophyta</taxon>
        <taxon>Spermatophyta</taxon>
        <taxon>Magnoliopsida</taxon>
        <taxon>Liliopsida</taxon>
        <taxon>Arecaceae</taxon>
        <taxon>Arecoideae</taxon>
        <taxon>Cocoseae</taxon>
        <taxon>Elaeidinae</taxon>
        <taxon>Elaeis</taxon>
    </lineage>
</organism>
<dbReference type="InterPro" id="IPR037185">
    <property type="entry name" value="EmrE-like"/>
</dbReference>
<evidence type="ECO:0000313" key="9">
    <source>
        <dbReference type="RefSeq" id="XP_010911990.1"/>
    </source>
</evidence>
<keyword evidence="8" id="KW-1185">Reference proteome</keyword>
<evidence type="ECO:0000313" key="8">
    <source>
        <dbReference type="Proteomes" id="UP000504607"/>
    </source>
</evidence>
<gene>
    <name evidence="9" type="primary">LOC105038020</name>
</gene>
<comment type="subcellular location">
    <subcellularLocation>
        <location evidence="1 6">Membrane</location>
        <topology evidence="1 6">Multi-pass membrane protein</topology>
    </subcellularLocation>
</comment>
<name>A0A6I9QR05_ELAGV</name>
<feature type="transmembrane region" description="Helical" evidence="6">
    <location>
        <begin position="181"/>
        <end position="201"/>
    </location>
</feature>
<keyword evidence="4 6" id="KW-1133">Transmembrane helix</keyword>
<evidence type="ECO:0000256" key="6">
    <source>
        <dbReference type="RuleBase" id="RU363077"/>
    </source>
</evidence>
<dbReference type="Pfam" id="PF00892">
    <property type="entry name" value="EamA"/>
    <property type="match status" value="2"/>
</dbReference>
<evidence type="ECO:0000256" key="1">
    <source>
        <dbReference type="ARBA" id="ARBA00004141"/>
    </source>
</evidence>
<dbReference type="SUPFAM" id="SSF103481">
    <property type="entry name" value="Multidrug resistance efflux transporter EmrE"/>
    <property type="match status" value="2"/>
</dbReference>
<comment type="similarity">
    <text evidence="2 6">Belongs to the drug/metabolite transporter (DMT) superfamily. Plant drug/metabolite exporter (P-DME) (TC 2.A.7.4) family.</text>
</comment>
<sequence>MNNPKVYLVIFLVRAIYAGLNITSKAAFNGGMSAYVFALYRLLFATLFLAPLAFVVERRTAPPLPFKLCFKIFLLSLFGFTPSLVIFSVGVAYTSATLSSAMMNAIPVATFIMAVIFGQETVELKRLSGIMKVSGVLLLLAGIMEMAFYKGPHIKPLLHHHLLGHGSREINHPHTHSSRTWVLGTFLLTISNSTWSLWMVLQAPLLKEYPSKLTFTTLQCLFSTFQSFFIALAFERDFSRWKLGLDAGLVSVIYCGIIVTGVAVYLQSWVIDKKGPVFLAMSTPLTLIITIVCSYFLLGELVNLGSVLGGLLMVGGLYSVLWGQRKEQIDKSTPTEVDRKTPLDVKQNGATTQV</sequence>
<keyword evidence="5 6" id="KW-0472">Membrane</keyword>
<feature type="domain" description="EamA" evidence="7">
    <location>
        <begin position="184"/>
        <end position="321"/>
    </location>
</feature>
<dbReference type="AlphaFoldDB" id="A0A6I9QR05"/>
<feature type="transmembrane region" description="Helical" evidence="6">
    <location>
        <begin position="304"/>
        <end position="322"/>
    </location>
</feature>
<dbReference type="InterPro" id="IPR030184">
    <property type="entry name" value="WAT1-related"/>
</dbReference>
<proteinExistence type="inferred from homology"/>
<feature type="transmembrane region" description="Helical" evidence="6">
    <location>
        <begin position="129"/>
        <end position="149"/>
    </location>
</feature>
<dbReference type="Proteomes" id="UP000504607">
    <property type="component" value="Chromosome 2"/>
</dbReference>
<feature type="transmembrane region" description="Helical" evidence="6">
    <location>
        <begin position="68"/>
        <end position="92"/>
    </location>
</feature>
<evidence type="ECO:0000256" key="2">
    <source>
        <dbReference type="ARBA" id="ARBA00007635"/>
    </source>
</evidence>
<dbReference type="InParanoid" id="A0A6I9QR05"/>
<dbReference type="KEGG" id="egu:105038020"/>
<dbReference type="RefSeq" id="XP_010911990.1">
    <property type="nucleotide sequence ID" value="XM_010913688.3"/>
</dbReference>
<feature type="transmembrane region" description="Helical" evidence="6">
    <location>
        <begin position="98"/>
        <end position="117"/>
    </location>
</feature>
<feature type="transmembrane region" description="Helical" evidence="6">
    <location>
        <begin position="34"/>
        <end position="56"/>
    </location>
</feature>
<feature type="transmembrane region" description="Helical" evidence="6">
    <location>
        <begin position="278"/>
        <end position="298"/>
    </location>
</feature>
<keyword evidence="3 6" id="KW-0812">Transmembrane</keyword>
<accession>A0A6I9QR05</accession>